<evidence type="ECO:0000256" key="9">
    <source>
        <dbReference type="ARBA" id="ARBA00022949"/>
    </source>
</evidence>
<gene>
    <name evidence="17" type="primary">Cldn22_1</name>
    <name evidence="17" type="ORF">GTO93_0010344</name>
</gene>
<dbReference type="EMBL" id="JAAWVQ010047437">
    <property type="protein sequence ID" value="MBN3275072.1"/>
    <property type="molecule type" value="Genomic_DNA"/>
</dbReference>
<evidence type="ECO:0000256" key="1">
    <source>
        <dbReference type="ARBA" id="ARBA00004435"/>
    </source>
</evidence>
<dbReference type="InterPro" id="IPR017974">
    <property type="entry name" value="Claudin_CS"/>
</dbReference>
<organism evidence="17 18">
    <name type="scientific">Polyodon spathula</name>
    <name type="common">North American paddlefish</name>
    <name type="synonym">Squalus spathula</name>
    <dbReference type="NCBI Taxonomy" id="7913"/>
    <lineage>
        <taxon>Eukaryota</taxon>
        <taxon>Metazoa</taxon>
        <taxon>Chordata</taxon>
        <taxon>Craniata</taxon>
        <taxon>Vertebrata</taxon>
        <taxon>Euteleostomi</taxon>
        <taxon>Actinopterygii</taxon>
        <taxon>Chondrostei</taxon>
        <taxon>Acipenseriformes</taxon>
        <taxon>Polyodontidae</taxon>
        <taxon>Polyodon</taxon>
    </lineage>
</organism>
<feature type="compositionally biased region" description="Polar residues" evidence="14">
    <location>
        <begin position="270"/>
        <end position="282"/>
    </location>
</feature>
<dbReference type="Gene3D" id="1.20.140.150">
    <property type="match status" value="1"/>
</dbReference>
<dbReference type="InterPro" id="IPR036922">
    <property type="entry name" value="Rieske_2Fe-2S_sf"/>
</dbReference>
<keyword evidence="9" id="KW-0965">Cell junction</keyword>
<feature type="region of interest" description="Disordered" evidence="14">
    <location>
        <begin position="263"/>
        <end position="282"/>
    </location>
</feature>
<comment type="similarity">
    <text evidence="3">Belongs to the claudin family.</text>
</comment>
<reference evidence="17" key="1">
    <citation type="journal article" date="2021" name="Cell">
        <title>Tracing the genetic footprints of vertebrate landing in non-teleost ray-finned fishes.</title>
        <authorList>
            <person name="Bi X."/>
            <person name="Wang K."/>
            <person name="Yang L."/>
            <person name="Pan H."/>
            <person name="Jiang H."/>
            <person name="Wei Q."/>
            <person name="Fang M."/>
            <person name="Yu H."/>
            <person name="Zhu C."/>
            <person name="Cai Y."/>
            <person name="He Y."/>
            <person name="Gan X."/>
            <person name="Zeng H."/>
            <person name="Yu D."/>
            <person name="Zhu Y."/>
            <person name="Jiang H."/>
            <person name="Qiu Q."/>
            <person name="Yang H."/>
            <person name="Zhang Y.E."/>
            <person name="Wang W."/>
            <person name="Zhu M."/>
            <person name="He S."/>
            <person name="Zhang G."/>
        </authorList>
    </citation>
    <scope>NUCLEOTIDE SEQUENCE</scope>
    <source>
        <strain evidence="17">Pddl_001</strain>
    </source>
</reference>
<feature type="transmembrane region" description="Helical" evidence="15">
    <location>
        <begin position="77"/>
        <end position="97"/>
    </location>
</feature>
<dbReference type="PROSITE" id="PS51296">
    <property type="entry name" value="RIESKE"/>
    <property type="match status" value="1"/>
</dbReference>
<feature type="non-terminal residue" evidence="17">
    <location>
        <position position="1"/>
    </location>
</feature>
<keyword evidence="13 15" id="KW-0472">Membrane</keyword>
<evidence type="ECO:0000256" key="3">
    <source>
        <dbReference type="ARBA" id="ARBA00008295"/>
    </source>
</evidence>
<evidence type="ECO:0000256" key="5">
    <source>
        <dbReference type="ARBA" id="ARBA00022475"/>
    </source>
</evidence>
<comment type="caution">
    <text evidence="17">The sequence shown here is derived from an EMBL/GenBank/DDBJ whole genome shotgun (WGS) entry which is preliminary data.</text>
</comment>
<name>A0ABS2XLG6_POLSP</name>
<evidence type="ECO:0000256" key="7">
    <source>
        <dbReference type="ARBA" id="ARBA00022714"/>
    </source>
</evidence>
<keyword evidence="10 15" id="KW-1133">Transmembrane helix</keyword>
<feature type="transmembrane region" description="Helical" evidence="15">
    <location>
        <begin position="165"/>
        <end position="184"/>
    </location>
</feature>
<accession>A0ABS2XLG6</accession>
<dbReference type="PRINTS" id="PR01077">
    <property type="entry name" value="CLAUDIN"/>
</dbReference>
<keyword evidence="11" id="KW-0408">Iron</keyword>
<evidence type="ECO:0000256" key="2">
    <source>
        <dbReference type="ARBA" id="ARBA00004651"/>
    </source>
</evidence>
<dbReference type="PROSITE" id="PS01346">
    <property type="entry name" value="CLAUDIN"/>
    <property type="match status" value="1"/>
</dbReference>
<evidence type="ECO:0000256" key="12">
    <source>
        <dbReference type="ARBA" id="ARBA00023014"/>
    </source>
</evidence>
<protein>
    <submittedName>
        <fullName evidence="17">CLD22 protein</fullName>
    </submittedName>
</protein>
<dbReference type="InterPro" id="IPR006187">
    <property type="entry name" value="Claudin"/>
</dbReference>
<keyword evidence="8" id="KW-0479">Metal-binding</keyword>
<sequence>MVLITSKSVQFGAFFVSLVGFVISFVTTFLPMWKTLNTDLNEMENWYQGLWHTCVFQDEVGLQCKAYDSFLALPADIVVSRVMMFISIGMGLLSLIVTMFGMDCVKLGEGKEEMKKKLLILGGVLSVVSGITTLFPVSMVAYAIVSEFWDDNLPDIVPRWEFGEAMFSGWFAGLFLLLGGSFLFPKDKTFYTEAYATLRCFSAYNVSIEESFQKQVLLEELNSEEHSMSFSGIKAYSEPKETHPSELSISKVEVKIEVVVPEKEKEQDKMSPNGTASPVANCKPNGTTKHPCDESLALSAYQNPRDLVEAAVCHVRDLENGQMREVDVGGGKALLIKEHGEYSAISHKCPHYGAPLVKGEWN</sequence>
<evidence type="ECO:0000256" key="4">
    <source>
        <dbReference type="ARBA" id="ARBA00022427"/>
    </source>
</evidence>
<keyword evidence="4" id="KW-0796">Tight junction</keyword>
<evidence type="ECO:0000313" key="17">
    <source>
        <dbReference type="EMBL" id="MBN3275072.1"/>
    </source>
</evidence>
<evidence type="ECO:0000256" key="13">
    <source>
        <dbReference type="ARBA" id="ARBA00023136"/>
    </source>
</evidence>
<evidence type="ECO:0000256" key="14">
    <source>
        <dbReference type="SAM" id="MobiDB-lite"/>
    </source>
</evidence>
<dbReference type="InterPro" id="IPR004031">
    <property type="entry name" value="PMP22/EMP/MP20/Claudin"/>
</dbReference>
<dbReference type="Pfam" id="PF00822">
    <property type="entry name" value="PMP22_Claudin"/>
    <property type="match status" value="1"/>
</dbReference>
<feature type="domain" description="Rieske" evidence="16">
    <location>
        <begin position="310"/>
        <end position="362"/>
    </location>
</feature>
<dbReference type="InterPro" id="IPR017941">
    <property type="entry name" value="Rieske_2Fe-2S"/>
</dbReference>
<feature type="non-terminal residue" evidence="17">
    <location>
        <position position="362"/>
    </location>
</feature>
<keyword evidence="5" id="KW-1003">Cell membrane</keyword>
<proteinExistence type="inferred from homology"/>
<evidence type="ECO:0000256" key="10">
    <source>
        <dbReference type="ARBA" id="ARBA00022989"/>
    </source>
</evidence>
<keyword evidence="12" id="KW-0411">Iron-sulfur</keyword>
<feature type="transmembrane region" description="Helical" evidence="15">
    <location>
        <begin position="118"/>
        <end position="145"/>
    </location>
</feature>
<evidence type="ECO:0000256" key="6">
    <source>
        <dbReference type="ARBA" id="ARBA00022692"/>
    </source>
</evidence>
<evidence type="ECO:0000256" key="15">
    <source>
        <dbReference type="SAM" id="Phobius"/>
    </source>
</evidence>
<dbReference type="PANTHER" id="PTHR12002">
    <property type="entry name" value="CLAUDIN"/>
    <property type="match status" value="1"/>
</dbReference>
<evidence type="ECO:0000259" key="16">
    <source>
        <dbReference type="PROSITE" id="PS51296"/>
    </source>
</evidence>
<keyword evidence="6 15" id="KW-0812">Transmembrane</keyword>
<feature type="transmembrane region" description="Helical" evidence="15">
    <location>
        <begin position="12"/>
        <end position="33"/>
    </location>
</feature>
<comment type="subcellular location">
    <subcellularLocation>
        <location evidence="1">Cell junction</location>
        <location evidence="1">Tight junction</location>
    </subcellularLocation>
    <subcellularLocation>
        <location evidence="2">Cell membrane</location>
        <topology evidence="2">Multi-pass membrane protein</topology>
    </subcellularLocation>
</comment>
<keyword evidence="7" id="KW-0001">2Fe-2S</keyword>
<evidence type="ECO:0000256" key="8">
    <source>
        <dbReference type="ARBA" id="ARBA00022723"/>
    </source>
</evidence>
<evidence type="ECO:0000313" key="18">
    <source>
        <dbReference type="Proteomes" id="UP001166093"/>
    </source>
</evidence>
<dbReference type="Gene3D" id="2.102.10.10">
    <property type="entry name" value="Rieske [2Fe-2S] iron-sulphur domain"/>
    <property type="match status" value="1"/>
</dbReference>
<dbReference type="SUPFAM" id="SSF50022">
    <property type="entry name" value="ISP domain"/>
    <property type="match status" value="1"/>
</dbReference>
<dbReference type="Pfam" id="PF00355">
    <property type="entry name" value="Rieske"/>
    <property type="match status" value="1"/>
</dbReference>
<keyword evidence="18" id="KW-1185">Reference proteome</keyword>
<dbReference type="Proteomes" id="UP001166093">
    <property type="component" value="Unassembled WGS sequence"/>
</dbReference>
<evidence type="ECO:0000256" key="11">
    <source>
        <dbReference type="ARBA" id="ARBA00023004"/>
    </source>
</evidence>